<dbReference type="Pfam" id="PF13843">
    <property type="entry name" value="DDE_Tnp_1_7"/>
    <property type="match status" value="1"/>
</dbReference>
<dbReference type="PANTHER" id="PTHR46599">
    <property type="entry name" value="PIGGYBAC TRANSPOSABLE ELEMENT-DERIVED PROTEIN 4"/>
    <property type="match status" value="1"/>
</dbReference>
<evidence type="ECO:0000259" key="2">
    <source>
        <dbReference type="Pfam" id="PF13843"/>
    </source>
</evidence>
<dbReference type="AlphaFoldDB" id="A0A1B6DXT5"/>
<evidence type="ECO:0000313" key="3">
    <source>
        <dbReference type="EMBL" id="JAS30492.1"/>
    </source>
</evidence>
<protein>
    <recommendedName>
        <fullName evidence="2">PiggyBac transposable element-derived protein domain-containing protein</fullName>
    </recommendedName>
</protein>
<dbReference type="InterPro" id="IPR029526">
    <property type="entry name" value="PGBD"/>
</dbReference>
<feature type="region of interest" description="Disordered" evidence="1">
    <location>
        <begin position="1"/>
        <end position="35"/>
    </location>
</feature>
<organism evidence="3">
    <name type="scientific">Clastoptera arizonana</name>
    <name type="common">Arizona spittle bug</name>
    <dbReference type="NCBI Taxonomy" id="38151"/>
    <lineage>
        <taxon>Eukaryota</taxon>
        <taxon>Metazoa</taxon>
        <taxon>Ecdysozoa</taxon>
        <taxon>Arthropoda</taxon>
        <taxon>Hexapoda</taxon>
        <taxon>Insecta</taxon>
        <taxon>Pterygota</taxon>
        <taxon>Neoptera</taxon>
        <taxon>Paraneoptera</taxon>
        <taxon>Hemiptera</taxon>
        <taxon>Auchenorrhyncha</taxon>
        <taxon>Cercopoidea</taxon>
        <taxon>Clastopteridae</taxon>
        <taxon>Clastoptera</taxon>
    </lineage>
</organism>
<dbReference type="EMBL" id="GEDC01006806">
    <property type="protein sequence ID" value="JAS30492.1"/>
    <property type="molecule type" value="Transcribed_RNA"/>
</dbReference>
<feature type="compositionally biased region" description="Acidic residues" evidence="1">
    <location>
        <begin position="26"/>
        <end position="35"/>
    </location>
</feature>
<sequence length="232" mass="27456">MDEDPNQVENIDSDDDNNSYATTNQEFEEDDLDYDPDFDANPLTWSLHTNGMRQLDFTKNEGLRVPVPDNNPIDFFLLLLDVVFLEGLVKKTNAYALELFCGHNTTSKSRITKWKDVTVDELKIFIALLFNMGINQKARIQDYWRKMKTFIPVYGKFMARDRFLLILRCLNFDMHNPDDRLSKIRYCVDYFNNKMMEIFTLKRIYPSMKEWFCGEVGCIFDNISKIRDINME</sequence>
<evidence type="ECO:0000256" key="1">
    <source>
        <dbReference type="SAM" id="MobiDB-lite"/>
    </source>
</evidence>
<gene>
    <name evidence="3" type="ORF">g.5018</name>
</gene>
<feature type="compositionally biased region" description="Acidic residues" evidence="1">
    <location>
        <begin position="1"/>
        <end position="17"/>
    </location>
</feature>
<accession>A0A1B6DXT5</accession>
<feature type="domain" description="PiggyBac transposable element-derived protein" evidence="2">
    <location>
        <begin position="71"/>
        <end position="203"/>
    </location>
</feature>
<proteinExistence type="predicted"/>
<dbReference type="PANTHER" id="PTHR46599:SF3">
    <property type="entry name" value="PIGGYBAC TRANSPOSABLE ELEMENT-DERIVED PROTEIN 4"/>
    <property type="match status" value="1"/>
</dbReference>
<reference evidence="3" key="1">
    <citation type="submission" date="2015-12" db="EMBL/GenBank/DDBJ databases">
        <title>De novo transcriptome assembly of four potential Pierce s Disease insect vectors from Arizona vineyards.</title>
        <authorList>
            <person name="Tassone E.E."/>
        </authorList>
    </citation>
    <scope>NUCLEOTIDE SEQUENCE</scope>
</reference>
<name>A0A1B6DXT5_9HEMI</name>